<proteinExistence type="predicted"/>
<accession>A0A0A9GXB1</accession>
<reference evidence="1" key="1">
    <citation type="submission" date="2014-09" db="EMBL/GenBank/DDBJ databases">
        <authorList>
            <person name="Magalhaes I.L.F."/>
            <person name="Oliveira U."/>
            <person name="Santos F.R."/>
            <person name="Vidigal T.H.D.A."/>
            <person name="Brescovit A.D."/>
            <person name="Santos A.J."/>
        </authorList>
    </citation>
    <scope>NUCLEOTIDE SEQUENCE</scope>
    <source>
        <tissue evidence="1">Shoot tissue taken approximately 20 cm above the soil surface</tissue>
    </source>
</reference>
<reference evidence="1" key="2">
    <citation type="journal article" date="2015" name="Data Brief">
        <title>Shoot transcriptome of the giant reed, Arundo donax.</title>
        <authorList>
            <person name="Barrero R.A."/>
            <person name="Guerrero F.D."/>
            <person name="Moolhuijzen P."/>
            <person name="Goolsby J.A."/>
            <person name="Tidwell J."/>
            <person name="Bellgard S.E."/>
            <person name="Bellgard M.I."/>
        </authorList>
    </citation>
    <scope>NUCLEOTIDE SEQUENCE</scope>
    <source>
        <tissue evidence="1">Shoot tissue taken approximately 20 cm above the soil surface</tissue>
    </source>
</reference>
<protein>
    <submittedName>
        <fullName evidence="1">Uncharacterized protein</fullName>
    </submittedName>
</protein>
<evidence type="ECO:0000313" key="1">
    <source>
        <dbReference type="EMBL" id="JAE25243.1"/>
    </source>
</evidence>
<sequence length="81" mass="9606">MNHSAPIWILILKTMLKVEPEPNIRRENRRSAEWRLDSHSDSTVRSRKRKGHGVSVVHLQREREYQSTQRTSIYVPVSLRT</sequence>
<dbReference type="EMBL" id="GBRH01172653">
    <property type="protein sequence ID" value="JAE25243.1"/>
    <property type="molecule type" value="Transcribed_RNA"/>
</dbReference>
<dbReference type="AlphaFoldDB" id="A0A0A9GXB1"/>
<organism evidence="1">
    <name type="scientific">Arundo donax</name>
    <name type="common">Giant reed</name>
    <name type="synonym">Donax arundinaceus</name>
    <dbReference type="NCBI Taxonomy" id="35708"/>
    <lineage>
        <taxon>Eukaryota</taxon>
        <taxon>Viridiplantae</taxon>
        <taxon>Streptophyta</taxon>
        <taxon>Embryophyta</taxon>
        <taxon>Tracheophyta</taxon>
        <taxon>Spermatophyta</taxon>
        <taxon>Magnoliopsida</taxon>
        <taxon>Liliopsida</taxon>
        <taxon>Poales</taxon>
        <taxon>Poaceae</taxon>
        <taxon>PACMAD clade</taxon>
        <taxon>Arundinoideae</taxon>
        <taxon>Arundineae</taxon>
        <taxon>Arundo</taxon>
    </lineage>
</organism>
<name>A0A0A9GXB1_ARUDO</name>